<dbReference type="Proteomes" id="UP000662783">
    <property type="component" value="Chromosome"/>
</dbReference>
<dbReference type="PANTHER" id="PTHR44591">
    <property type="entry name" value="STRESS RESPONSE REGULATOR PROTEIN 1"/>
    <property type="match status" value="1"/>
</dbReference>
<sequence>MEKQRVLVIHQNEKTRQGIHKILSNYNFELLYAADGLEGLAASKYDCPDLIITDINLPILDGVSLSQMLRNDCCTKNIPIIILNDNLNYQFACQARSLNAKAFLMRPYLDNSLVYAVNRALGNNIPKADNRLPYHLAIKTNKPVLARG</sequence>
<dbReference type="AlphaFoldDB" id="A0A974WH05"/>
<protein>
    <submittedName>
        <fullName evidence="4">Response regulator</fullName>
    </submittedName>
</protein>
<name>A0A974WH05_9BACT</name>
<dbReference type="PROSITE" id="PS50110">
    <property type="entry name" value="RESPONSE_REGULATORY"/>
    <property type="match status" value="1"/>
</dbReference>
<evidence type="ECO:0000256" key="1">
    <source>
        <dbReference type="ARBA" id="ARBA00022553"/>
    </source>
</evidence>
<dbReference type="InterPro" id="IPR011006">
    <property type="entry name" value="CheY-like_superfamily"/>
</dbReference>
<accession>A0A974WH05</accession>
<dbReference type="KEGG" id="fuv:JR347_03600"/>
<dbReference type="Pfam" id="PF00072">
    <property type="entry name" value="Response_reg"/>
    <property type="match status" value="1"/>
</dbReference>
<organism evidence="4 5">
    <name type="scientific">Fulvivirga lutea</name>
    <dbReference type="NCBI Taxonomy" id="2810512"/>
    <lineage>
        <taxon>Bacteria</taxon>
        <taxon>Pseudomonadati</taxon>
        <taxon>Bacteroidota</taxon>
        <taxon>Cytophagia</taxon>
        <taxon>Cytophagales</taxon>
        <taxon>Fulvivirgaceae</taxon>
        <taxon>Fulvivirga</taxon>
    </lineage>
</organism>
<dbReference type="Gene3D" id="3.40.50.2300">
    <property type="match status" value="1"/>
</dbReference>
<dbReference type="EMBL" id="CP070608">
    <property type="protein sequence ID" value="QSE98176.1"/>
    <property type="molecule type" value="Genomic_DNA"/>
</dbReference>
<evidence type="ECO:0000313" key="4">
    <source>
        <dbReference type="EMBL" id="QSE98176.1"/>
    </source>
</evidence>
<reference evidence="4" key="1">
    <citation type="submission" date="2021-02" db="EMBL/GenBank/DDBJ databases">
        <title>Fulvivirga sp. S481 isolated from sea water.</title>
        <authorList>
            <person name="Bae S.S."/>
            <person name="Baek K."/>
        </authorList>
    </citation>
    <scope>NUCLEOTIDE SEQUENCE</scope>
    <source>
        <strain evidence="4">S481</strain>
    </source>
</reference>
<dbReference type="SMART" id="SM00448">
    <property type="entry name" value="REC"/>
    <property type="match status" value="1"/>
</dbReference>
<dbReference type="InterPro" id="IPR001789">
    <property type="entry name" value="Sig_transdc_resp-reg_receiver"/>
</dbReference>
<feature type="modified residue" description="4-aspartylphosphate" evidence="2">
    <location>
        <position position="54"/>
    </location>
</feature>
<keyword evidence="5" id="KW-1185">Reference proteome</keyword>
<dbReference type="InterPro" id="IPR050595">
    <property type="entry name" value="Bact_response_regulator"/>
</dbReference>
<dbReference type="SUPFAM" id="SSF52172">
    <property type="entry name" value="CheY-like"/>
    <property type="match status" value="1"/>
</dbReference>
<evidence type="ECO:0000256" key="2">
    <source>
        <dbReference type="PROSITE-ProRule" id="PRU00169"/>
    </source>
</evidence>
<feature type="domain" description="Response regulatory" evidence="3">
    <location>
        <begin position="5"/>
        <end position="121"/>
    </location>
</feature>
<keyword evidence="1 2" id="KW-0597">Phosphoprotein</keyword>
<evidence type="ECO:0000259" key="3">
    <source>
        <dbReference type="PROSITE" id="PS50110"/>
    </source>
</evidence>
<dbReference type="GO" id="GO:0000160">
    <property type="term" value="P:phosphorelay signal transduction system"/>
    <property type="evidence" value="ECO:0007669"/>
    <property type="project" value="InterPro"/>
</dbReference>
<proteinExistence type="predicted"/>
<evidence type="ECO:0000313" key="5">
    <source>
        <dbReference type="Proteomes" id="UP000662783"/>
    </source>
</evidence>
<dbReference type="PANTHER" id="PTHR44591:SF3">
    <property type="entry name" value="RESPONSE REGULATORY DOMAIN-CONTAINING PROTEIN"/>
    <property type="match status" value="1"/>
</dbReference>
<gene>
    <name evidence="4" type="ORF">JR347_03600</name>
</gene>
<dbReference type="RefSeq" id="WP_205722684.1">
    <property type="nucleotide sequence ID" value="NZ_CP070608.1"/>
</dbReference>